<dbReference type="SMART" id="SM00838">
    <property type="entry name" value="EFG_C"/>
    <property type="match status" value="1"/>
</dbReference>
<proteinExistence type="predicted"/>
<evidence type="ECO:0000259" key="1">
    <source>
        <dbReference type="SMART" id="SM00838"/>
    </source>
</evidence>
<reference evidence="4" key="1">
    <citation type="submission" date="2017-02" db="UniProtKB">
        <authorList>
            <consortium name="WormBaseParasite"/>
        </authorList>
    </citation>
    <scope>IDENTIFICATION</scope>
</reference>
<reference evidence="2 3" key="2">
    <citation type="submission" date="2018-11" db="EMBL/GenBank/DDBJ databases">
        <authorList>
            <consortium name="Pathogen Informatics"/>
        </authorList>
    </citation>
    <scope>NUCLEOTIDE SEQUENCE [LARGE SCALE GENOMIC DNA]</scope>
</reference>
<dbReference type="Gene3D" id="3.30.70.240">
    <property type="match status" value="1"/>
</dbReference>
<protein>
    <submittedName>
        <fullName evidence="4">EFG_C domain-containing protein</fullName>
    </submittedName>
</protein>
<evidence type="ECO:0000313" key="3">
    <source>
        <dbReference type="Proteomes" id="UP000278807"/>
    </source>
</evidence>
<dbReference type="OrthoDB" id="198619at2759"/>
<dbReference type="WBParaSite" id="HNAJ_0000085001-mRNA-1">
    <property type="protein sequence ID" value="HNAJ_0000085001-mRNA-1"/>
    <property type="gene ID" value="HNAJ_0000085001"/>
</dbReference>
<keyword evidence="3" id="KW-1185">Reference proteome</keyword>
<accession>A0A0R3T1T2</accession>
<dbReference type="SUPFAM" id="SSF54980">
    <property type="entry name" value="EF-G C-terminal domain-like"/>
    <property type="match status" value="1"/>
</dbReference>
<dbReference type="Pfam" id="PF00679">
    <property type="entry name" value="EFG_C"/>
    <property type="match status" value="1"/>
</dbReference>
<dbReference type="AlphaFoldDB" id="A0A0R3T1T2"/>
<organism evidence="4">
    <name type="scientific">Rodentolepis nana</name>
    <name type="common">Dwarf tapeworm</name>
    <name type="synonym">Hymenolepis nana</name>
    <dbReference type="NCBI Taxonomy" id="102285"/>
    <lineage>
        <taxon>Eukaryota</taxon>
        <taxon>Metazoa</taxon>
        <taxon>Spiralia</taxon>
        <taxon>Lophotrochozoa</taxon>
        <taxon>Platyhelminthes</taxon>
        <taxon>Cestoda</taxon>
        <taxon>Eucestoda</taxon>
        <taxon>Cyclophyllidea</taxon>
        <taxon>Hymenolepididae</taxon>
        <taxon>Rodentolepis</taxon>
    </lineage>
</organism>
<dbReference type="InterPro" id="IPR000640">
    <property type="entry name" value="EFG_V-like"/>
</dbReference>
<evidence type="ECO:0000313" key="4">
    <source>
        <dbReference type="WBParaSite" id="HNAJ_0000085001-mRNA-1"/>
    </source>
</evidence>
<name>A0A0R3T1T2_RODNA</name>
<dbReference type="EMBL" id="UZAE01000274">
    <property type="protein sequence ID" value="VDN96709.1"/>
    <property type="molecule type" value="Genomic_DNA"/>
</dbReference>
<evidence type="ECO:0000313" key="2">
    <source>
        <dbReference type="EMBL" id="VDN96709.1"/>
    </source>
</evidence>
<sequence>MASVLIDAGAEDASLAPFIGELSRRRGEIEGVEVVEREGDRGSSDCFLRAFAPLSELSGFSAAVRSLSSGRADIALRLAHFRPVSAERQSELLRKAHFRPIRNHDSSA</sequence>
<dbReference type="STRING" id="102285.A0A0R3T1T2"/>
<dbReference type="Proteomes" id="UP000278807">
    <property type="component" value="Unassembled WGS sequence"/>
</dbReference>
<gene>
    <name evidence="2" type="ORF">HNAJ_LOCUS850</name>
</gene>
<feature type="domain" description="Elongation factor EFG" evidence="1">
    <location>
        <begin position="1"/>
        <end position="92"/>
    </location>
</feature>
<dbReference type="InterPro" id="IPR035647">
    <property type="entry name" value="EFG_III/V"/>
</dbReference>